<evidence type="ECO:0000313" key="3">
    <source>
        <dbReference type="EMBL" id="MBD2769102.1"/>
    </source>
</evidence>
<feature type="signal peptide" evidence="2">
    <location>
        <begin position="1"/>
        <end position="21"/>
    </location>
</feature>
<feature type="compositionally biased region" description="Basic and acidic residues" evidence="1">
    <location>
        <begin position="374"/>
        <end position="384"/>
    </location>
</feature>
<feature type="chain" id="PRO_5037733562" description="Prolyl-tRNA synthetase" evidence="2">
    <location>
        <begin position="22"/>
        <end position="448"/>
    </location>
</feature>
<feature type="region of interest" description="Disordered" evidence="1">
    <location>
        <begin position="224"/>
        <end position="448"/>
    </location>
</feature>
<feature type="compositionally biased region" description="Polar residues" evidence="1">
    <location>
        <begin position="329"/>
        <end position="339"/>
    </location>
</feature>
<feature type="compositionally biased region" description="Low complexity" evidence="1">
    <location>
        <begin position="411"/>
        <end position="433"/>
    </location>
</feature>
<keyword evidence="4" id="KW-1185">Reference proteome</keyword>
<name>A0A927BE13_9BACT</name>
<sequence length="448" mass="49130">MRYFLPALLPALALLALGGCAGTSTLTSSEDDGVYYSSKDRTTAVVSPAPDPASTDEAANPDYNGNTANSPARQGRGSTQYYDNTYTYMRGVPGYGLSYYTPYSPYTSLSYGWGSGFYGVSPFYGGFYDPFYSSFYSPWGYGYGSGLSISFGFGIGRPWGYGYGFGRPYGFGYGYGGGFYDPYYFNSPFYGGYYGRGGFYGNSYYGSTYRSNWNYGDNGNGRYRTSGHRSDRASDGRYLSGGTSTPTGSGTGSGGISGGRGRTNGLMAPSTPMTEMTSVTKESQLRQRSETAISASPAETLPATVEGYNQPHRRLRSEQPTYRDMPQLQEDQQPASTWKPQGGRRRDEIIQQADVDRAPSNPGGQTADQPSRQRSYDQPRRQRSFDQSYDQLPQQQSYEQPRQRSYEQPRQPSYEQPQRSYSQPSYSAPAPSYNGGGGGGGHSRGRSN</sequence>
<keyword evidence="2" id="KW-0732">Signal</keyword>
<evidence type="ECO:0000256" key="2">
    <source>
        <dbReference type="SAM" id="SignalP"/>
    </source>
</evidence>
<feature type="compositionally biased region" description="Gly residues" evidence="1">
    <location>
        <begin position="249"/>
        <end position="262"/>
    </location>
</feature>
<feature type="region of interest" description="Disordered" evidence="1">
    <location>
        <begin position="43"/>
        <end position="78"/>
    </location>
</feature>
<dbReference type="Proteomes" id="UP000612233">
    <property type="component" value="Unassembled WGS sequence"/>
</dbReference>
<feature type="compositionally biased region" description="Polar residues" evidence="1">
    <location>
        <begin position="362"/>
        <end position="373"/>
    </location>
</feature>
<evidence type="ECO:0000313" key="4">
    <source>
        <dbReference type="Proteomes" id="UP000612233"/>
    </source>
</evidence>
<feature type="compositionally biased region" description="Polar residues" evidence="1">
    <location>
        <begin position="271"/>
        <end position="282"/>
    </location>
</feature>
<feature type="compositionally biased region" description="Basic and acidic residues" evidence="1">
    <location>
        <begin position="344"/>
        <end position="357"/>
    </location>
</feature>
<feature type="compositionally biased region" description="Polar residues" evidence="1">
    <location>
        <begin position="63"/>
        <end position="78"/>
    </location>
</feature>
<dbReference type="RefSeq" id="WP_191005914.1">
    <property type="nucleotide sequence ID" value="NZ_JACXAD010000016.1"/>
</dbReference>
<proteinExistence type="predicted"/>
<gene>
    <name evidence="3" type="ORF">IC235_14505</name>
</gene>
<evidence type="ECO:0000256" key="1">
    <source>
        <dbReference type="SAM" id="MobiDB-lite"/>
    </source>
</evidence>
<accession>A0A927BE13</accession>
<dbReference type="PROSITE" id="PS51257">
    <property type="entry name" value="PROKAR_LIPOPROTEIN"/>
    <property type="match status" value="1"/>
</dbReference>
<evidence type="ECO:0008006" key="5">
    <source>
        <dbReference type="Google" id="ProtNLM"/>
    </source>
</evidence>
<dbReference type="AlphaFoldDB" id="A0A927BE13"/>
<feature type="compositionally biased region" description="Polar residues" evidence="1">
    <location>
        <begin position="385"/>
        <end position="400"/>
    </location>
</feature>
<comment type="caution">
    <text evidence="3">The sequence shown here is derived from an EMBL/GenBank/DDBJ whole genome shotgun (WGS) entry which is preliminary data.</text>
</comment>
<organism evidence="3 4">
    <name type="scientific">Hymenobacter montanus</name>
    <dbReference type="NCBI Taxonomy" id="2771359"/>
    <lineage>
        <taxon>Bacteria</taxon>
        <taxon>Pseudomonadati</taxon>
        <taxon>Bacteroidota</taxon>
        <taxon>Cytophagia</taxon>
        <taxon>Cytophagales</taxon>
        <taxon>Hymenobacteraceae</taxon>
        <taxon>Hymenobacter</taxon>
    </lineage>
</organism>
<protein>
    <recommendedName>
        <fullName evidence="5">Prolyl-tRNA synthetase</fullName>
    </recommendedName>
</protein>
<dbReference type="EMBL" id="JACXAD010000016">
    <property type="protein sequence ID" value="MBD2769102.1"/>
    <property type="molecule type" value="Genomic_DNA"/>
</dbReference>
<reference evidence="3" key="1">
    <citation type="submission" date="2020-09" db="EMBL/GenBank/DDBJ databases">
        <authorList>
            <person name="Kim M.K."/>
        </authorList>
    </citation>
    <scope>NUCLEOTIDE SEQUENCE</scope>
    <source>
        <strain evidence="3">BT664</strain>
    </source>
</reference>